<organism evidence="2 3">
    <name type="scientific">Ambrosiozyma monospora</name>
    <name type="common">Yeast</name>
    <name type="synonym">Endomycopsis monosporus</name>
    <dbReference type="NCBI Taxonomy" id="43982"/>
    <lineage>
        <taxon>Eukaryota</taxon>
        <taxon>Fungi</taxon>
        <taxon>Dikarya</taxon>
        <taxon>Ascomycota</taxon>
        <taxon>Saccharomycotina</taxon>
        <taxon>Pichiomycetes</taxon>
        <taxon>Pichiales</taxon>
        <taxon>Pichiaceae</taxon>
        <taxon>Ambrosiozyma</taxon>
    </lineage>
</organism>
<evidence type="ECO:0000313" key="3">
    <source>
        <dbReference type="Proteomes" id="UP001165063"/>
    </source>
</evidence>
<feature type="region of interest" description="Disordered" evidence="1">
    <location>
        <begin position="27"/>
        <end position="65"/>
    </location>
</feature>
<protein>
    <submittedName>
        <fullName evidence="2">Unnamed protein product</fullName>
    </submittedName>
</protein>
<sequence>MKIPLLSQTLAKAFLSDDENDYLYKSSSSSKTAGVNNNNGFSDPLSKTLSGSNRQMKSSRSNSISDVQDNELLKSISKQQLFFGYIEKFDDLIPGKVENYRLQMTGFRTGVVVSLNDKICIYDSSVDGLLILRGLINLNPSASSYPFRVYLGFQL</sequence>
<dbReference type="AlphaFoldDB" id="A0A9W6YZL7"/>
<evidence type="ECO:0000256" key="1">
    <source>
        <dbReference type="SAM" id="MobiDB-lite"/>
    </source>
</evidence>
<name>A0A9W6YZL7_AMBMO</name>
<accession>A0A9W6YZL7</accession>
<gene>
    <name evidence="2" type="ORF">Amon01_000396400</name>
</gene>
<evidence type="ECO:0000313" key="2">
    <source>
        <dbReference type="EMBL" id="GMG31221.1"/>
    </source>
</evidence>
<dbReference type="EMBL" id="BSXU01001801">
    <property type="protein sequence ID" value="GMG31221.1"/>
    <property type="molecule type" value="Genomic_DNA"/>
</dbReference>
<reference evidence="2" key="1">
    <citation type="submission" date="2023-04" db="EMBL/GenBank/DDBJ databases">
        <title>Ambrosiozyma monospora NBRC 1965.</title>
        <authorList>
            <person name="Ichikawa N."/>
            <person name="Sato H."/>
            <person name="Tonouchi N."/>
        </authorList>
    </citation>
    <scope>NUCLEOTIDE SEQUENCE</scope>
    <source>
        <strain evidence="2">NBRC 1965</strain>
    </source>
</reference>
<proteinExistence type="predicted"/>
<comment type="caution">
    <text evidence="2">The sequence shown here is derived from an EMBL/GenBank/DDBJ whole genome shotgun (WGS) entry which is preliminary data.</text>
</comment>
<dbReference type="Proteomes" id="UP001165063">
    <property type="component" value="Unassembled WGS sequence"/>
</dbReference>
<keyword evidence="3" id="KW-1185">Reference proteome</keyword>